<dbReference type="AlphaFoldDB" id="A0A5J4PC78"/>
<dbReference type="InterPro" id="IPR043766">
    <property type="entry name" value="BfmA-like"/>
</dbReference>
<organism evidence="2">
    <name type="scientific">termite gut metagenome</name>
    <dbReference type="NCBI Taxonomy" id="433724"/>
    <lineage>
        <taxon>unclassified sequences</taxon>
        <taxon>metagenomes</taxon>
        <taxon>organismal metagenomes</taxon>
    </lineage>
</organism>
<evidence type="ECO:0000313" key="2">
    <source>
        <dbReference type="EMBL" id="KAA6306103.1"/>
    </source>
</evidence>
<feature type="compositionally biased region" description="Basic and acidic residues" evidence="1">
    <location>
        <begin position="1"/>
        <end position="10"/>
    </location>
</feature>
<evidence type="ECO:0000256" key="1">
    <source>
        <dbReference type="SAM" id="MobiDB-lite"/>
    </source>
</evidence>
<name>A0A5J4PC78_9ZZZZ</name>
<gene>
    <name evidence="2" type="ORF">EZS27_042241</name>
</gene>
<feature type="region of interest" description="Disordered" evidence="1">
    <location>
        <begin position="1"/>
        <end position="26"/>
    </location>
</feature>
<feature type="compositionally biased region" description="Polar residues" evidence="1">
    <location>
        <begin position="13"/>
        <end position="22"/>
    </location>
</feature>
<comment type="caution">
    <text evidence="2">The sequence shown here is derived from an EMBL/GenBank/DDBJ whole genome shotgun (WGS) entry which is preliminary data.</text>
</comment>
<protein>
    <submittedName>
        <fullName evidence="2">Uncharacterized protein</fullName>
    </submittedName>
</protein>
<dbReference type="Pfam" id="PF18976">
    <property type="entry name" value="DUF5712"/>
    <property type="match status" value="1"/>
</dbReference>
<feature type="non-terminal residue" evidence="2">
    <location>
        <position position="1"/>
    </location>
</feature>
<accession>A0A5J4PC78</accession>
<dbReference type="EMBL" id="SNRY01010170">
    <property type="protein sequence ID" value="KAA6306103.1"/>
    <property type="molecule type" value="Genomic_DNA"/>
</dbReference>
<proteinExistence type="predicted"/>
<reference evidence="2" key="1">
    <citation type="submission" date="2019-03" db="EMBL/GenBank/DDBJ databases">
        <title>Single cell metagenomics reveals metabolic interactions within the superorganism composed of flagellate Streblomastix strix and complex community of Bacteroidetes bacteria on its surface.</title>
        <authorList>
            <person name="Treitli S.C."/>
            <person name="Kolisko M."/>
            <person name="Husnik F."/>
            <person name="Keeling P."/>
            <person name="Hampl V."/>
        </authorList>
    </citation>
    <scope>NUCLEOTIDE SEQUENCE</scope>
    <source>
        <strain evidence="2">STM</strain>
    </source>
</reference>
<sequence length="152" mass="17492">SRKDQSDKKKLSPVTNHRNTTKGAIKGGFDRKTLFQQTESGFDKLFGYGRDIRETFEYCNTMKNGSIAEKLKMQELELCAGEKKKDFTPMQEEKLSTVPETTQTAEIYNEAESLVSAIGSLLPFDTHSDYDENMTEYLRQFKKKKKKRGISR</sequence>